<dbReference type="EMBL" id="CADIKI010000005">
    <property type="protein sequence ID" value="CAB3787400.1"/>
    <property type="molecule type" value="Genomic_DNA"/>
</dbReference>
<accession>A0A6J5FU78</accession>
<gene>
    <name evidence="1" type="ORF">LMG27177_02212</name>
</gene>
<protein>
    <submittedName>
        <fullName evidence="1">Uncharacterized protein</fullName>
    </submittedName>
</protein>
<dbReference type="InterPro" id="IPR036291">
    <property type="entry name" value="NAD(P)-bd_dom_sf"/>
</dbReference>
<evidence type="ECO:0000313" key="2">
    <source>
        <dbReference type="Proteomes" id="UP000494252"/>
    </source>
</evidence>
<proteinExistence type="predicted"/>
<dbReference type="Gene3D" id="3.40.50.720">
    <property type="entry name" value="NAD(P)-binding Rossmann-like Domain"/>
    <property type="match status" value="1"/>
</dbReference>
<name>A0A6J5FU78_9BURK</name>
<reference evidence="1 2" key="1">
    <citation type="submission" date="2020-04" db="EMBL/GenBank/DDBJ databases">
        <authorList>
            <person name="De Canck E."/>
        </authorList>
    </citation>
    <scope>NUCLEOTIDE SEQUENCE [LARGE SCALE GENOMIC DNA]</scope>
    <source>
        <strain evidence="1 2">LMG 27177</strain>
    </source>
</reference>
<keyword evidence="2" id="KW-1185">Reference proteome</keyword>
<sequence>MPVGRMGEASDIATAALFLATDISRYMLGAQAVIDGGILLLQCLGSGASHFYSATASRKRRPRRHISTLSCQQAVGRLAANVIYRLARYGFRRIPHQHDLGDRDIHDGVANTVAREGGQA</sequence>
<dbReference type="Pfam" id="PF13561">
    <property type="entry name" value="adh_short_C2"/>
    <property type="match status" value="1"/>
</dbReference>
<dbReference type="Proteomes" id="UP000494252">
    <property type="component" value="Unassembled WGS sequence"/>
</dbReference>
<dbReference type="InterPro" id="IPR002347">
    <property type="entry name" value="SDR_fam"/>
</dbReference>
<evidence type="ECO:0000313" key="1">
    <source>
        <dbReference type="EMBL" id="CAB3787400.1"/>
    </source>
</evidence>
<dbReference type="SUPFAM" id="SSF51735">
    <property type="entry name" value="NAD(P)-binding Rossmann-fold domains"/>
    <property type="match status" value="1"/>
</dbReference>
<organism evidence="1 2">
    <name type="scientific">Paraburkholderia fynbosensis</name>
    <dbReference type="NCBI Taxonomy" id="1200993"/>
    <lineage>
        <taxon>Bacteria</taxon>
        <taxon>Pseudomonadati</taxon>
        <taxon>Pseudomonadota</taxon>
        <taxon>Betaproteobacteria</taxon>
        <taxon>Burkholderiales</taxon>
        <taxon>Burkholderiaceae</taxon>
        <taxon>Paraburkholderia</taxon>
    </lineage>
</organism>
<dbReference type="AlphaFoldDB" id="A0A6J5FU78"/>